<organism evidence="1 2">
    <name type="scientific">Megalurothrips usitatus</name>
    <name type="common">bean blossom thrips</name>
    <dbReference type="NCBI Taxonomy" id="439358"/>
    <lineage>
        <taxon>Eukaryota</taxon>
        <taxon>Metazoa</taxon>
        <taxon>Ecdysozoa</taxon>
        <taxon>Arthropoda</taxon>
        <taxon>Hexapoda</taxon>
        <taxon>Insecta</taxon>
        <taxon>Pterygota</taxon>
        <taxon>Neoptera</taxon>
        <taxon>Paraneoptera</taxon>
        <taxon>Thysanoptera</taxon>
        <taxon>Terebrantia</taxon>
        <taxon>Thripoidea</taxon>
        <taxon>Thripidae</taxon>
        <taxon>Megalurothrips</taxon>
    </lineage>
</organism>
<evidence type="ECO:0000313" key="2">
    <source>
        <dbReference type="Proteomes" id="UP001075354"/>
    </source>
</evidence>
<keyword evidence="2" id="KW-1185">Reference proteome</keyword>
<reference evidence="1" key="1">
    <citation type="submission" date="2022-12" db="EMBL/GenBank/DDBJ databases">
        <title>Chromosome-level genome assembly of the bean flower thrips Megalurothrips usitatus.</title>
        <authorList>
            <person name="Ma L."/>
            <person name="Liu Q."/>
            <person name="Li H."/>
            <person name="Cai W."/>
        </authorList>
    </citation>
    <scope>NUCLEOTIDE SEQUENCE</scope>
    <source>
        <strain evidence="1">Cailab_2022a</strain>
    </source>
</reference>
<comment type="caution">
    <text evidence="1">The sequence shown here is derived from an EMBL/GenBank/DDBJ whole genome shotgun (WGS) entry which is preliminary data.</text>
</comment>
<sequence>MYAKLEEHGVTVHSSRLKERLLNDRPYLQSCGTPGQNAFISFKKDINHALRADCTRSSGDLLALDKAADILRKTILTCDSETSVTEVGTRSAPELLRRFVSRLLDGSSTPADDDQVVTTLTELVVFHTRKKKRVSVRRHDADRETPTPVYVASKLHGATRKRKLVDVTFQLGLSISYDRLKSILTQRANRACQRYRQDGVVCPEKLQCGVFTTACVDNLDHNTSSTTAKGAFHGTAISLMQHGPSGEDRIVTAAAATDSRNAVGLPAEYSVVVLEWEIGPVPDLSVRTGRGIHCRPLSGEVAVARILQGEHNCKHLARFPFETVPRSA</sequence>
<accession>A0AAV7X3B0</accession>
<dbReference type="EMBL" id="JAPTSV010000147">
    <property type="protein sequence ID" value="KAJ1519229.1"/>
    <property type="molecule type" value="Genomic_DNA"/>
</dbReference>
<evidence type="ECO:0000313" key="1">
    <source>
        <dbReference type="EMBL" id="KAJ1519229.1"/>
    </source>
</evidence>
<dbReference type="AlphaFoldDB" id="A0AAV7X3B0"/>
<dbReference type="Proteomes" id="UP001075354">
    <property type="component" value="Unassembled WGS sequence"/>
</dbReference>
<dbReference type="PANTHER" id="PTHR47018">
    <property type="entry name" value="CXC DOMAIN-CONTAINING PROTEIN-RELATED"/>
    <property type="match status" value="1"/>
</dbReference>
<name>A0AAV7X3B0_9NEOP</name>
<protein>
    <submittedName>
        <fullName evidence="1">Uncharacterized protein</fullName>
    </submittedName>
</protein>
<proteinExistence type="predicted"/>
<gene>
    <name evidence="1" type="ORF">ONE63_011164</name>
</gene>